<comment type="subcellular location">
    <subcellularLocation>
        <location evidence="1">Cell membrane</location>
        <topology evidence="1">Multi-pass membrane protein</topology>
    </subcellularLocation>
</comment>
<feature type="transmembrane region" description="Helical" evidence="6">
    <location>
        <begin position="435"/>
        <end position="452"/>
    </location>
</feature>
<feature type="transmembrane region" description="Helical" evidence="6">
    <location>
        <begin position="183"/>
        <end position="201"/>
    </location>
</feature>
<evidence type="ECO:0000313" key="8">
    <source>
        <dbReference type="Proteomes" id="UP000611762"/>
    </source>
</evidence>
<evidence type="ECO:0000256" key="4">
    <source>
        <dbReference type="ARBA" id="ARBA00022989"/>
    </source>
</evidence>
<keyword evidence="2" id="KW-1003">Cell membrane</keyword>
<feature type="transmembrane region" description="Helical" evidence="6">
    <location>
        <begin position="373"/>
        <end position="394"/>
    </location>
</feature>
<accession>A0A926DL88</accession>
<feature type="transmembrane region" description="Helical" evidence="6">
    <location>
        <begin position="51"/>
        <end position="69"/>
    </location>
</feature>
<dbReference type="Proteomes" id="UP000611762">
    <property type="component" value="Unassembled WGS sequence"/>
</dbReference>
<protein>
    <recommendedName>
        <fullName evidence="9">Polysaccharide biosynthesis protein</fullName>
    </recommendedName>
</protein>
<feature type="transmembrane region" description="Helical" evidence="6">
    <location>
        <begin position="464"/>
        <end position="486"/>
    </location>
</feature>
<dbReference type="AlphaFoldDB" id="A0A926DL88"/>
<evidence type="ECO:0000256" key="1">
    <source>
        <dbReference type="ARBA" id="ARBA00004651"/>
    </source>
</evidence>
<dbReference type="RefSeq" id="WP_249311000.1">
    <property type="nucleotide sequence ID" value="NZ_JACRSU010000001.1"/>
</dbReference>
<feature type="transmembrane region" description="Helical" evidence="6">
    <location>
        <begin position="400"/>
        <end position="423"/>
    </location>
</feature>
<sequence length="512" mass="57549">MRFVNSVRNSAVMLLWQLLNVVAGFVLRTVFIKQLGFDYLGLNSVMESVLMLLSMAELGIGTSVAFALYGPIERGDEAKIGTLMAFYRRVYHVIAIITAVLGLLLVPFLNVITNGAADVIPNVTAIYLLFLTNTVLSYFFSYRRTLVSAYQLHYINSTNENIFLLIKYILQAVVLIVSRNYLLFLVIQICCVFLSNVFIYRKTSKMYPFLRQYRNERLPKEDGTLMRKSVVSLMFQRLSAALVTGTDNLMINSVGLVVMGIYSNYSMIISTISRVLSQVFQSVIGSVGNLMVQDDDQYKYGVYKEMMFINFAVYFTICVVLGSAAERFIHLWVGEAGVMSPWITFVVLMNFYMTGMRQTNILVIDSSGLFNHLRLKAVLEVFINLAVSFLFLMVFQMGVYGVLLGTTVSIAATCLWWEPYVIFKYAFRSSSLPYFIKYGVYFAVTLITAVLSRLVCDQIPGDGFVALILSGLVSFAFAAAAVLLLFGRTREFQSLWARCKGLAAGFHKSKGV</sequence>
<dbReference type="EMBL" id="JACRSU010000001">
    <property type="protein sequence ID" value="MBC8539802.1"/>
    <property type="molecule type" value="Genomic_DNA"/>
</dbReference>
<proteinExistence type="predicted"/>
<feature type="transmembrane region" description="Helical" evidence="6">
    <location>
        <begin position="12"/>
        <end position="31"/>
    </location>
</feature>
<reference evidence="7" key="1">
    <citation type="submission" date="2020-08" db="EMBL/GenBank/DDBJ databases">
        <title>Genome public.</title>
        <authorList>
            <person name="Liu C."/>
            <person name="Sun Q."/>
        </authorList>
    </citation>
    <scope>NUCLEOTIDE SEQUENCE</scope>
    <source>
        <strain evidence="7">H8</strain>
    </source>
</reference>
<keyword evidence="5 6" id="KW-0472">Membrane</keyword>
<keyword evidence="4 6" id="KW-1133">Transmembrane helix</keyword>
<comment type="caution">
    <text evidence="7">The sequence shown here is derived from an EMBL/GenBank/DDBJ whole genome shotgun (WGS) entry which is preliminary data.</text>
</comment>
<evidence type="ECO:0000256" key="3">
    <source>
        <dbReference type="ARBA" id="ARBA00022692"/>
    </source>
</evidence>
<evidence type="ECO:0000256" key="2">
    <source>
        <dbReference type="ARBA" id="ARBA00022475"/>
    </source>
</evidence>
<feature type="transmembrane region" description="Helical" evidence="6">
    <location>
        <begin position="119"/>
        <end position="140"/>
    </location>
</feature>
<dbReference type="PANTHER" id="PTHR30250">
    <property type="entry name" value="PST FAMILY PREDICTED COLANIC ACID TRANSPORTER"/>
    <property type="match status" value="1"/>
</dbReference>
<dbReference type="PANTHER" id="PTHR30250:SF26">
    <property type="entry name" value="PSMA PROTEIN"/>
    <property type="match status" value="1"/>
</dbReference>
<evidence type="ECO:0000256" key="6">
    <source>
        <dbReference type="SAM" id="Phobius"/>
    </source>
</evidence>
<dbReference type="GO" id="GO:0005886">
    <property type="term" value="C:plasma membrane"/>
    <property type="evidence" value="ECO:0007669"/>
    <property type="project" value="UniProtKB-SubCell"/>
</dbReference>
<evidence type="ECO:0000313" key="7">
    <source>
        <dbReference type="EMBL" id="MBC8539802.1"/>
    </source>
</evidence>
<feature type="transmembrane region" description="Helical" evidence="6">
    <location>
        <begin position="90"/>
        <end position="113"/>
    </location>
</feature>
<organism evidence="7 8">
    <name type="scientific">Congzhengia minquanensis</name>
    <dbReference type="NCBI Taxonomy" id="2763657"/>
    <lineage>
        <taxon>Bacteria</taxon>
        <taxon>Bacillati</taxon>
        <taxon>Bacillota</taxon>
        <taxon>Clostridia</taxon>
        <taxon>Eubacteriales</taxon>
        <taxon>Oscillospiraceae</taxon>
        <taxon>Congzhengia</taxon>
    </lineage>
</organism>
<feature type="transmembrane region" description="Helical" evidence="6">
    <location>
        <begin position="307"/>
        <end position="325"/>
    </location>
</feature>
<keyword evidence="8" id="KW-1185">Reference proteome</keyword>
<name>A0A926DL88_9FIRM</name>
<gene>
    <name evidence="7" type="ORF">H8698_02280</name>
</gene>
<feature type="transmembrane region" description="Helical" evidence="6">
    <location>
        <begin position="161"/>
        <end position="177"/>
    </location>
</feature>
<keyword evidence="3 6" id="KW-0812">Transmembrane</keyword>
<dbReference type="InterPro" id="IPR050833">
    <property type="entry name" value="Poly_Biosynth_Transport"/>
</dbReference>
<feature type="transmembrane region" description="Helical" evidence="6">
    <location>
        <begin position="331"/>
        <end position="352"/>
    </location>
</feature>
<evidence type="ECO:0008006" key="9">
    <source>
        <dbReference type="Google" id="ProtNLM"/>
    </source>
</evidence>
<evidence type="ECO:0000256" key="5">
    <source>
        <dbReference type="ARBA" id="ARBA00023136"/>
    </source>
</evidence>